<evidence type="ECO:0000313" key="3">
    <source>
        <dbReference type="EMBL" id="MPL74408.1"/>
    </source>
</evidence>
<accession>A0A644U640</accession>
<organism evidence="3">
    <name type="scientific">bioreactor metagenome</name>
    <dbReference type="NCBI Taxonomy" id="1076179"/>
    <lineage>
        <taxon>unclassified sequences</taxon>
        <taxon>metagenomes</taxon>
        <taxon>ecological metagenomes</taxon>
    </lineage>
</organism>
<sequence>MAKKIGFQNNDNESSDKSKEKREPDELSYSLLDEFCKKYAPAKSTEQSTNQFTTAEITKAISSFSGDRYLKNEHIKKELINKGYTYCVEIESYKLVFKWMLKEVL</sequence>
<feature type="compositionally biased region" description="Basic and acidic residues" evidence="1">
    <location>
        <begin position="14"/>
        <end position="25"/>
    </location>
</feature>
<dbReference type="AlphaFoldDB" id="A0A644U640"/>
<name>A0A644U640_9ZZZZ</name>
<feature type="region of interest" description="Disordered" evidence="1">
    <location>
        <begin position="1"/>
        <end position="25"/>
    </location>
</feature>
<protein>
    <submittedName>
        <fullName evidence="3">Uncharacterized protein</fullName>
    </submittedName>
</protein>
<reference evidence="3" key="1">
    <citation type="submission" date="2019-08" db="EMBL/GenBank/DDBJ databases">
        <authorList>
            <person name="Kucharzyk K."/>
            <person name="Murdoch R.W."/>
            <person name="Higgins S."/>
            <person name="Loffler F."/>
        </authorList>
    </citation>
    <scope>NUCLEOTIDE SEQUENCE</scope>
</reference>
<gene>
    <name evidence="2" type="ORF">SDC9_20158</name>
    <name evidence="3" type="ORF">SDC9_20219</name>
</gene>
<comment type="caution">
    <text evidence="3">The sequence shown here is derived from an EMBL/GenBank/DDBJ whole genome shotgun (WGS) entry which is preliminary data.</text>
</comment>
<dbReference type="EMBL" id="VSSQ01000080">
    <property type="protein sequence ID" value="MPL74347.1"/>
    <property type="molecule type" value="Genomic_DNA"/>
</dbReference>
<evidence type="ECO:0000256" key="1">
    <source>
        <dbReference type="SAM" id="MobiDB-lite"/>
    </source>
</evidence>
<dbReference type="EMBL" id="VSSQ01000080">
    <property type="protein sequence ID" value="MPL74408.1"/>
    <property type="molecule type" value="Genomic_DNA"/>
</dbReference>
<proteinExistence type="predicted"/>
<evidence type="ECO:0000313" key="2">
    <source>
        <dbReference type="EMBL" id="MPL74347.1"/>
    </source>
</evidence>